<sequence length="364" mass="41501">MATKRNVQSDTGPVIDEAIQHGWEIPDFTIKEIRDAIPAHCFRRDTFRSFTYVFHDVAIILALGYAATFIDQFSSASARLALWPLYWVAQGIVGTGVWVIGHECGHQAFSPSKAINNGVGMVLHSLLLVPYHSWRFSHSRHHKATGHMKKDQVFVPHTRKAMGLPARDADPEGDGPHSAIEETPIAMLYRMTLMFVFGWPLYLFTNVTISEVYQSVLGLFATVGMLAYCGQVFGSLAMIKFYVIPYLFVNFWLVLITYLQHTDPSLPHYRENVWNFQRGAALTVDRSYGAILNYFHHHISDTHVAHHFFSTMPHYHAEEATVHIKKALGKHYKYDPTPIPQALFKSWKACRFVEDEGDVVFFKN</sequence>
<feature type="domain" description="Fatty acid desaturase N-terminal" evidence="8">
    <location>
        <begin position="26"/>
        <end position="63"/>
    </location>
</feature>
<comment type="pathway">
    <text evidence="2">Lipid metabolism.</text>
</comment>
<dbReference type="Proteomes" id="UP000193560">
    <property type="component" value="Unassembled WGS sequence"/>
</dbReference>
<dbReference type="InterPro" id="IPR005804">
    <property type="entry name" value="FA_desaturase_dom"/>
</dbReference>
<keyword evidence="10" id="KW-1185">Reference proteome</keyword>
<dbReference type="InterPro" id="IPR021863">
    <property type="entry name" value="FAS_N"/>
</dbReference>
<comment type="similarity">
    <text evidence="3">Belongs to the fatty acid desaturase type 1 family.</text>
</comment>
<evidence type="ECO:0000256" key="5">
    <source>
        <dbReference type="ARBA" id="ARBA00023136"/>
    </source>
</evidence>
<proteinExistence type="inferred from homology"/>
<evidence type="ECO:0000313" key="9">
    <source>
        <dbReference type="EMBL" id="ORZ24646.1"/>
    </source>
</evidence>
<evidence type="ECO:0000259" key="7">
    <source>
        <dbReference type="Pfam" id="PF00487"/>
    </source>
</evidence>
<keyword evidence="5 6" id="KW-0472">Membrane</keyword>
<keyword evidence="4" id="KW-0560">Oxidoreductase</keyword>
<dbReference type="PANTHER" id="PTHR32100">
    <property type="entry name" value="OMEGA-6 FATTY ACID DESATURASE, CHLOROPLASTIC"/>
    <property type="match status" value="1"/>
</dbReference>
<dbReference type="Pfam" id="PF00487">
    <property type="entry name" value="FA_desaturase"/>
    <property type="match status" value="1"/>
</dbReference>
<evidence type="ECO:0000259" key="8">
    <source>
        <dbReference type="Pfam" id="PF11960"/>
    </source>
</evidence>
<dbReference type="GO" id="GO:0006629">
    <property type="term" value="P:lipid metabolic process"/>
    <property type="evidence" value="ECO:0007669"/>
    <property type="project" value="InterPro"/>
</dbReference>
<gene>
    <name evidence="9" type="ORF">BCR42DRAFT_403365</name>
</gene>
<evidence type="ECO:0000256" key="4">
    <source>
        <dbReference type="ARBA" id="ARBA00023002"/>
    </source>
</evidence>
<dbReference type="CDD" id="cd03507">
    <property type="entry name" value="Delta12-FADS-like"/>
    <property type="match status" value="1"/>
</dbReference>
<dbReference type="InterPro" id="IPR012171">
    <property type="entry name" value="Fatty_acid_desaturase"/>
</dbReference>
<dbReference type="OrthoDB" id="1461976at2759"/>
<evidence type="ECO:0000313" key="10">
    <source>
        <dbReference type="Proteomes" id="UP000193560"/>
    </source>
</evidence>
<evidence type="ECO:0000256" key="3">
    <source>
        <dbReference type="ARBA" id="ARBA00009295"/>
    </source>
</evidence>
<feature type="transmembrane region" description="Helical" evidence="6">
    <location>
        <begin position="52"/>
        <end position="70"/>
    </location>
</feature>
<dbReference type="GO" id="GO:0016717">
    <property type="term" value="F:oxidoreductase activity, acting on paired donors, with oxidation of a pair of donors resulting in the reduction of molecular oxygen to two molecules of water"/>
    <property type="evidence" value="ECO:0007669"/>
    <property type="project" value="InterPro"/>
</dbReference>
<dbReference type="EMBL" id="MCGE01000002">
    <property type="protein sequence ID" value="ORZ24646.1"/>
    <property type="molecule type" value="Genomic_DNA"/>
</dbReference>
<dbReference type="Pfam" id="PF11960">
    <property type="entry name" value="DUF3474"/>
    <property type="match status" value="1"/>
</dbReference>
<keyword evidence="6" id="KW-0812">Transmembrane</keyword>
<organism evidence="9 10">
    <name type="scientific">Absidia repens</name>
    <dbReference type="NCBI Taxonomy" id="90262"/>
    <lineage>
        <taxon>Eukaryota</taxon>
        <taxon>Fungi</taxon>
        <taxon>Fungi incertae sedis</taxon>
        <taxon>Mucoromycota</taxon>
        <taxon>Mucoromycotina</taxon>
        <taxon>Mucoromycetes</taxon>
        <taxon>Mucorales</taxon>
        <taxon>Cunninghamellaceae</taxon>
        <taxon>Absidia</taxon>
    </lineage>
</organism>
<feature type="transmembrane region" description="Helical" evidence="6">
    <location>
        <begin position="239"/>
        <end position="259"/>
    </location>
</feature>
<evidence type="ECO:0000256" key="2">
    <source>
        <dbReference type="ARBA" id="ARBA00005189"/>
    </source>
</evidence>
<feature type="transmembrane region" description="Helical" evidence="6">
    <location>
        <begin position="82"/>
        <end position="102"/>
    </location>
</feature>
<evidence type="ECO:0000256" key="6">
    <source>
        <dbReference type="SAM" id="Phobius"/>
    </source>
</evidence>
<feature type="domain" description="Fatty acid desaturase" evidence="7">
    <location>
        <begin position="82"/>
        <end position="333"/>
    </location>
</feature>
<accession>A0A1X2IZ90</accession>
<keyword evidence="6" id="KW-1133">Transmembrane helix</keyword>
<dbReference type="STRING" id="90262.A0A1X2IZ90"/>
<evidence type="ECO:0000256" key="1">
    <source>
        <dbReference type="ARBA" id="ARBA00004370"/>
    </source>
</evidence>
<reference evidence="9 10" key="1">
    <citation type="submission" date="2016-07" db="EMBL/GenBank/DDBJ databases">
        <title>Pervasive Adenine N6-methylation of Active Genes in Fungi.</title>
        <authorList>
            <consortium name="DOE Joint Genome Institute"/>
            <person name="Mondo S.J."/>
            <person name="Dannebaum R.O."/>
            <person name="Kuo R.C."/>
            <person name="Labutti K."/>
            <person name="Haridas S."/>
            <person name="Kuo A."/>
            <person name="Salamov A."/>
            <person name="Ahrendt S.R."/>
            <person name="Lipzen A."/>
            <person name="Sullivan W."/>
            <person name="Andreopoulos W.B."/>
            <person name="Clum A."/>
            <person name="Lindquist E."/>
            <person name="Daum C."/>
            <person name="Ramamoorthy G.K."/>
            <person name="Gryganskyi A."/>
            <person name="Culley D."/>
            <person name="Magnuson J.K."/>
            <person name="James T.Y."/>
            <person name="O'Malley M.A."/>
            <person name="Stajich J.E."/>
            <person name="Spatafora J.W."/>
            <person name="Visel A."/>
            <person name="Grigoriev I.V."/>
        </authorList>
    </citation>
    <scope>NUCLEOTIDE SEQUENCE [LARGE SCALE GENOMIC DNA]</scope>
    <source>
        <strain evidence="9 10">NRRL 1336</strain>
    </source>
</reference>
<comment type="caution">
    <text evidence="9">The sequence shown here is derived from an EMBL/GenBank/DDBJ whole genome shotgun (WGS) entry which is preliminary data.</text>
</comment>
<protein>
    <submittedName>
        <fullName evidence="9">Fatty acid desaturase-domain-containing protein</fullName>
    </submittedName>
</protein>
<comment type="subcellular location">
    <subcellularLocation>
        <location evidence="1">Membrane</location>
    </subcellularLocation>
</comment>
<dbReference type="AlphaFoldDB" id="A0A1X2IZ90"/>
<dbReference type="GO" id="GO:0016020">
    <property type="term" value="C:membrane"/>
    <property type="evidence" value="ECO:0007669"/>
    <property type="project" value="UniProtKB-SubCell"/>
</dbReference>
<name>A0A1X2IZ90_9FUNG</name>